<sequence length="253" mass="27309">MLCCPSCPTRRGPAGRGESQRPPLRSHSGLRECGHPRKPGSPSPTPGIQSAFGNYLHSQRHPASIGSSVTTTAMPGAWPVEVGIVKDLPFPVVLGRDWPGFDRLLAAATLPVSPSGSRRKSQWMKGVLCRPVLLASDRARGGESPSLNLNLFFDVFQQVAEGGVFSKAQHEEDCLKHCWAQVRVIEGKEVQPAPHPVPHFIVKNGLLYCVASQRGEEKTLLVVPQAKTETDGTGPLASNGRPPWSPEYHPADP</sequence>
<evidence type="ECO:0000313" key="2">
    <source>
        <dbReference type="EMBL" id="KAL1276098.1"/>
    </source>
</evidence>
<reference evidence="2 3" key="1">
    <citation type="submission" date="2023-09" db="EMBL/GenBank/DDBJ databases">
        <authorList>
            <person name="Wang M."/>
        </authorList>
    </citation>
    <scope>NUCLEOTIDE SEQUENCE [LARGE SCALE GENOMIC DNA]</scope>
    <source>
        <strain evidence="2">GT-2023</strain>
        <tissue evidence="2">Liver</tissue>
    </source>
</reference>
<feature type="region of interest" description="Disordered" evidence="1">
    <location>
        <begin position="226"/>
        <end position="253"/>
    </location>
</feature>
<protein>
    <submittedName>
        <fullName evidence="2">Uncharacterized protein</fullName>
    </submittedName>
</protein>
<organism evidence="2 3">
    <name type="scientific">Cirrhinus molitorella</name>
    <name type="common">mud carp</name>
    <dbReference type="NCBI Taxonomy" id="172907"/>
    <lineage>
        <taxon>Eukaryota</taxon>
        <taxon>Metazoa</taxon>
        <taxon>Chordata</taxon>
        <taxon>Craniata</taxon>
        <taxon>Vertebrata</taxon>
        <taxon>Euteleostomi</taxon>
        <taxon>Actinopterygii</taxon>
        <taxon>Neopterygii</taxon>
        <taxon>Teleostei</taxon>
        <taxon>Ostariophysi</taxon>
        <taxon>Cypriniformes</taxon>
        <taxon>Cyprinidae</taxon>
        <taxon>Labeoninae</taxon>
        <taxon>Labeonini</taxon>
        <taxon>Cirrhinus</taxon>
    </lineage>
</organism>
<comment type="caution">
    <text evidence="2">The sequence shown here is derived from an EMBL/GenBank/DDBJ whole genome shotgun (WGS) entry which is preliminary data.</text>
</comment>
<dbReference type="EMBL" id="JAYMGO010000004">
    <property type="protein sequence ID" value="KAL1276098.1"/>
    <property type="molecule type" value="Genomic_DNA"/>
</dbReference>
<feature type="region of interest" description="Disordered" evidence="1">
    <location>
        <begin position="1"/>
        <end position="50"/>
    </location>
</feature>
<evidence type="ECO:0000313" key="3">
    <source>
        <dbReference type="Proteomes" id="UP001558613"/>
    </source>
</evidence>
<name>A0ABR3NHC0_9TELE</name>
<evidence type="ECO:0000256" key="1">
    <source>
        <dbReference type="SAM" id="MobiDB-lite"/>
    </source>
</evidence>
<accession>A0ABR3NHC0</accession>
<proteinExistence type="predicted"/>
<gene>
    <name evidence="2" type="ORF">QQF64_035721</name>
</gene>
<keyword evidence="3" id="KW-1185">Reference proteome</keyword>
<dbReference type="Proteomes" id="UP001558613">
    <property type="component" value="Unassembled WGS sequence"/>
</dbReference>